<dbReference type="Proteomes" id="UP001150941">
    <property type="component" value="Unassembled WGS sequence"/>
</dbReference>
<name>A0A9W9P8W8_9EURO</name>
<comment type="caution">
    <text evidence="1">The sequence shown here is derived from an EMBL/GenBank/DDBJ whole genome shotgun (WGS) entry which is preliminary data.</text>
</comment>
<gene>
    <name evidence="1" type="ORF">N7468_004300</name>
</gene>
<reference evidence="1" key="1">
    <citation type="submission" date="2022-11" db="EMBL/GenBank/DDBJ databases">
        <authorList>
            <person name="Petersen C."/>
        </authorList>
    </citation>
    <scope>NUCLEOTIDE SEQUENCE</scope>
    <source>
        <strain evidence="1">IBT 19713</strain>
    </source>
</reference>
<organism evidence="1 2">
    <name type="scientific">Penicillium chermesinum</name>
    <dbReference type="NCBI Taxonomy" id="63820"/>
    <lineage>
        <taxon>Eukaryota</taxon>
        <taxon>Fungi</taxon>
        <taxon>Dikarya</taxon>
        <taxon>Ascomycota</taxon>
        <taxon>Pezizomycotina</taxon>
        <taxon>Eurotiomycetes</taxon>
        <taxon>Eurotiomycetidae</taxon>
        <taxon>Eurotiales</taxon>
        <taxon>Aspergillaceae</taxon>
        <taxon>Penicillium</taxon>
    </lineage>
</organism>
<dbReference type="EMBL" id="JAPQKS010000003">
    <property type="protein sequence ID" value="KAJ5239681.1"/>
    <property type="molecule type" value="Genomic_DNA"/>
</dbReference>
<accession>A0A9W9P8W8</accession>
<protein>
    <submittedName>
        <fullName evidence="1">Uncharacterized protein</fullName>
    </submittedName>
</protein>
<evidence type="ECO:0000313" key="1">
    <source>
        <dbReference type="EMBL" id="KAJ5239681.1"/>
    </source>
</evidence>
<dbReference type="RefSeq" id="XP_058332600.1">
    <property type="nucleotide sequence ID" value="XM_058473597.1"/>
</dbReference>
<dbReference type="AlphaFoldDB" id="A0A9W9P8W8"/>
<dbReference type="InterPro" id="IPR053178">
    <property type="entry name" value="Osmoadaptation_assoc"/>
</dbReference>
<evidence type="ECO:0000313" key="2">
    <source>
        <dbReference type="Proteomes" id="UP001150941"/>
    </source>
</evidence>
<dbReference type="OrthoDB" id="4491390at2759"/>
<dbReference type="PANTHER" id="PTHR38111:SF2">
    <property type="entry name" value="FINGER DOMAIN PROTEIN, PUTATIVE (AFU_ORTHOLOGUE AFUA_1G01560)-RELATED"/>
    <property type="match status" value="1"/>
</dbReference>
<proteinExistence type="predicted"/>
<sequence length="499" mass="56735">MEVCHLRDMPQAQGQVRTEGSMIYGPGLSRPRDGNIGLDPKVPISSLRLEGSIPSAELFRAFMSEYLPTEINQERPAVDGVTSLSWLESLSRNSKRGPLLNMALEALSLSFIGRKRGKAELEDREMRTLARLARVSTAEHSQVVDILGAATVLAIYQLYNCERGRFDSWIVHAQAAWKLLEEQGPEARIDRSLLCRIRTCALYDACGRRESTFLARPEWRRRVSKGRPFEHLLDIMLDVPCIQELSDKIVCGNYGSSQRQHLKGKFIDRFLETEARLQQCYTDFLSKQEACPFPNYPIAMTDIHLLQGSPDLISLFQRAINFPGRNTAQFLLLSWTGFVIIYSEMSTVMRQTNFSLAREDALLPDGSYGVSRTWFVNECNFVFQQWEHSPRTCPDFEKAAGVFANRICESVALCDKGTHGLAMRQPLLPALWVATQFFKDRSLPRYRWCQIVLESFAQKGMNYASEMAWNSYNGYCEASNILNKNLSMLKEGSLSPMEM</sequence>
<dbReference type="GeneID" id="83200900"/>
<dbReference type="PANTHER" id="PTHR38111">
    <property type="entry name" value="ZN(2)-C6 FUNGAL-TYPE DOMAIN-CONTAINING PROTEIN-RELATED"/>
    <property type="match status" value="1"/>
</dbReference>
<reference evidence="1" key="2">
    <citation type="journal article" date="2023" name="IMA Fungus">
        <title>Comparative genomic study of the Penicillium genus elucidates a diverse pangenome and 15 lateral gene transfer events.</title>
        <authorList>
            <person name="Petersen C."/>
            <person name="Sorensen T."/>
            <person name="Nielsen M.R."/>
            <person name="Sondergaard T.E."/>
            <person name="Sorensen J.L."/>
            <person name="Fitzpatrick D.A."/>
            <person name="Frisvad J.C."/>
            <person name="Nielsen K.L."/>
        </authorList>
    </citation>
    <scope>NUCLEOTIDE SEQUENCE</scope>
    <source>
        <strain evidence="1">IBT 19713</strain>
    </source>
</reference>
<keyword evidence="2" id="KW-1185">Reference proteome</keyword>